<dbReference type="OrthoDB" id="572274at2"/>
<accession>A0A1H1QHG0</accession>
<protein>
    <recommendedName>
        <fullName evidence="3">Scramblase</fullName>
    </recommendedName>
</protein>
<gene>
    <name evidence="1" type="ORF">SAMN04489812_1272</name>
</gene>
<organism evidence="1 2">
    <name type="scientific">Microlunatus soli</name>
    <dbReference type="NCBI Taxonomy" id="630515"/>
    <lineage>
        <taxon>Bacteria</taxon>
        <taxon>Bacillati</taxon>
        <taxon>Actinomycetota</taxon>
        <taxon>Actinomycetes</taxon>
        <taxon>Propionibacteriales</taxon>
        <taxon>Propionibacteriaceae</taxon>
        <taxon>Microlunatus</taxon>
    </lineage>
</organism>
<evidence type="ECO:0000313" key="2">
    <source>
        <dbReference type="Proteomes" id="UP000199103"/>
    </source>
</evidence>
<evidence type="ECO:0000313" key="1">
    <source>
        <dbReference type="EMBL" id="SDS22824.1"/>
    </source>
</evidence>
<dbReference type="EMBL" id="LT629772">
    <property type="protein sequence ID" value="SDS22824.1"/>
    <property type="molecule type" value="Genomic_DNA"/>
</dbReference>
<dbReference type="RefSeq" id="WP_091521595.1">
    <property type="nucleotide sequence ID" value="NZ_LT629772.1"/>
</dbReference>
<name>A0A1H1QHG0_9ACTN</name>
<dbReference type="AlphaFoldDB" id="A0A1H1QHG0"/>
<evidence type="ECO:0008006" key="3">
    <source>
        <dbReference type="Google" id="ProtNLM"/>
    </source>
</evidence>
<dbReference type="STRING" id="630515.SAMN04489812_1272"/>
<dbReference type="Proteomes" id="UP000199103">
    <property type="component" value="Chromosome I"/>
</dbReference>
<sequence length="197" mass="21820">MTASTYHVRKISLGLKRKYRLSADDGAGQPGALVGYAEKQLKAADEIIIYRDEERTEQIAVVRESSAGFVASLTGYEVIDNAGECLGTFGVLPRKSVERTTWQFDQPTVGRLTGTERSLATARVRRLIGLFGDAPGQVINAVIKYHFDFVDERGGVGFSIEKPKVLDDWYRITVHDQSIDDILLLALAITMEARQRG</sequence>
<keyword evidence="2" id="KW-1185">Reference proteome</keyword>
<proteinExistence type="predicted"/>
<reference evidence="1 2" key="1">
    <citation type="submission" date="2016-10" db="EMBL/GenBank/DDBJ databases">
        <authorList>
            <person name="de Groot N.N."/>
        </authorList>
    </citation>
    <scope>NUCLEOTIDE SEQUENCE [LARGE SCALE GENOMIC DNA]</scope>
    <source>
        <strain evidence="1 2">DSM 21800</strain>
    </source>
</reference>